<protein>
    <submittedName>
        <fullName evidence="1">Uncharacterized protein</fullName>
    </submittedName>
</protein>
<dbReference type="AlphaFoldDB" id="A0A843WC26"/>
<proteinExistence type="predicted"/>
<evidence type="ECO:0000313" key="1">
    <source>
        <dbReference type="EMBL" id="MQM01734.1"/>
    </source>
</evidence>
<accession>A0A843WC26</accession>
<keyword evidence="2" id="KW-1185">Reference proteome</keyword>
<dbReference type="EMBL" id="NMUH01002725">
    <property type="protein sequence ID" value="MQM01734.1"/>
    <property type="molecule type" value="Genomic_DNA"/>
</dbReference>
<gene>
    <name evidence="1" type="ORF">Taro_034491</name>
</gene>
<sequence>MSSSSASRSLSEPSPVFVHLSFDFVLRGVPVCLPGRNDEANNGNADLIASDEYTPLLGDSFLP</sequence>
<organism evidence="1 2">
    <name type="scientific">Colocasia esculenta</name>
    <name type="common">Wild taro</name>
    <name type="synonym">Arum esculentum</name>
    <dbReference type="NCBI Taxonomy" id="4460"/>
    <lineage>
        <taxon>Eukaryota</taxon>
        <taxon>Viridiplantae</taxon>
        <taxon>Streptophyta</taxon>
        <taxon>Embryophyta</taxon>
        <taxon>Tracheophyta</taxon>
        <taxon>Spermatophyta</taxon>
        <taxon>Magnoliopsida</taxon>
        <taxon>Liliopsida</taxon>
        <taxon>Araceae</taxon>
        <taxon>Aroideae</taxon>
        <taxon>Colocasieae</taxon>
        <taxon>Colocasia</taxon>
    </lineage>
</organism>
<reference evidence="1" key="1">
    <citation type="submission" date="2017-07" db="EMBL/GenBank/DDBJ databases">
        <title>Taro Niue Genome Assembly and Annotation.</title>
        <authorList>
            <person name="Atibalentja N."/>
            <person name="Keating K."/>
            <person name="Fields C.J."/>
        </authorList>
    </citation>
    <scope>NUCLEOTIDE SEQUENCE</scope>
    <source>
        <strain evidence="1">Niue_2</strain>
        <tissue evidence="1">Leaf</tissue>
    </source>
</reference>
<comment type="caution">
    <text evidence="1">The sequence shown here is derived from an EMBL/GenBank/DDBJ whole genome shotgun (WGS) entry which is preliminary data.</text>
</comment>
<dbReference type="Proteomes" id="UP000652761">
    <property type="component" value="Unassembled WGS sequence"/>
</dbReference>
<evidence type="ECO:0000313" key="2">
    <source>
        <dbReference type="Proteomes" id="UP000652761"/>
    </source>
</evidence>
<name>A0A843WC26_COLES</name>